<evidence type="ECO:0000313" key="1">
    <source>
        <dbReference type="EMBL" id="MBW8638195.1"/>
    </source>
</evidence>
<proteinExistence type="predicted"/>
<organism evidence="1 2">
    <name type="scientific">Flavimaribacter sediminis</name>
    <dbReference type="NCBI Taxonomy" id="2865987"/>
    <lineage>
        <taxon>Bacteria</taxon>
        <taxon>Pseudomonadati</taxon>
        <taxon>Pseudomonadota</taxon>
        <taxon>Alphaproteobacteria</taxon>
        <taxon>Hyphomicrobiales</taxon>
        <taxon>Rhizobiaceae</taxon>
        <taxon>Flavimaribacter</taxon>
    </lineage>
</organism>
<gene>
    <name evidence="1" type="ORF">K1W69_13440</name>
</gene>
<sequence length="232" mass="26460">MVTVDPPILPPRLFRYRPLGSIELADQELGAILNNFLWCSRYSALNDPMEGFFGASPWLSKQTTYKKLADEILNQKHTVGICCFSDTNDNELMWTHYASNYAGICVAYSTHDLCAGLDDSVHIARVAYNNTPPRIGRADKDDPQRSARKILSHKKSSWFYEREWRLLTSQQGGRVPGPLEIAGKSPVKAVYLGVRLEDGVKQKLVYSLRIHKIKIYEMKVSNYNHSWPLLTR</sequence>
<accession>A0AAE3D081</accession>
<protein>
    <submittedName>
        <fullName evidence="1">DUF2971 domain-containing protein</fullName>
    </submittedName>
</protein>
<keyword evidence="2" id="KW-1185">Reference proteome</keyword>
<comment type="caution">
    <text evidence="1">The sequence shown here is derived from an EMBL/GenBank/DDBJ whole genome shotgun (WGS) entry which is preliminary data.</text>
</comment>
<dbReference type="Proteomes" id="UP001196509">
    <property type="component" value="Unassembled WGS sequence"/>
</dbReference>
<name>A0AAE3D081_9HYPH</name>
<dbReference type="Pfam" id="PF11185">
    <property type="entry name" value="DUF2971"/>
    <property type="match status" value="1"/>
</dbReference>
<dbReference type="AlphaFoldDB" id="A0AAE3D081"/>
<dbReference type="InterPro" id="IPR021352">
    <property type="entry name" value="DUF2971"/>
</dbReference>
<dbReference type="RefSeq" id="WP_220228843.1">
    <property type="nucleotide sequence ID" value="NZ_JAICBX010000002.1"/>
</dbReference>
<dbReference type="EMBL" id="JAICBX010000002">
    <property type="protein sequence ID" value="MBW8638195.1"/>
    <property type="molecule type" value="Genomic_DNA"/>
</dbReference>
<evidence type="ECO:0000313" key="2">
    <source>
        <dbReference type="Proteomes" id="UP001196509"/>
    </source>
</evidence>
<reference evidence="1" key="1">
    <citation type="submission" date="2021-08" db="EMBL/GenBank/DDBJ databases">
        <title>Hoeflea bacterium WL0058 sp. nov., isolated from the sediment.</title>
        <authorList>
            <person name="Wang L."/>
            <person name="Zhang D."/>
        </authorList>
    </citation>
    <scope>NUCLEOTIDE SEQUENCE</scope>
    <source>
        <strain evidence="1">WL0058</strain>
    </source>
</reference>